<evidence type="ECO:0000313" key="2">
    <source>
        <dbReference type="Proteomes" id="UP000426334"/>
    </source>
</evidence>
<proteinExistence type="predicted"/>
<organism evidence="1 2">
    <name type="scientific">Escherichia phage ev207</name>
    <dbReference type="NCBI Taxonomy" id="2847062"/>
    <lineage>
        <taxon>Viruses</taxon>
        <taxon>Duplodnaviria</taxon>
        <taxon>Heunggongvirae</taxon>
        <taxon>Uroviricota</taxon>
        <taxon>Caudoviricetes</taxon>
        <taxon>Jouyvirus</taxon>
        <taxon>Jouyvirus ev207</taxon>
    </lineage>
</organism>
<dbReference type="GeneID" id="56215318"/>
<keyword evidence="2" id="KW-1185">Reference proteome</keyword>
<accession>A0A653FSV4</accession>
<dbReference type="Proteomes" id="UP000426334">
    <property type="component" value="Chromosome"/>
</dbReference>
<dbReference type="KEGG" id="vg:56215318"/>
<dbReference type="EMBL" id="LR597636">
    <property type="protein sequence ID" value="VUF52988.1"/>
    <property type="molecule type" value="Genomic_DNA"/>
</dbReference>
<protein>
    <submittedName>
        <fullName evidence="1">Uncharacterized protein</fullName>
    </submittedName>
</protein>
<sequence length="61" mass="7064">MFIPRTKTEKGNDKGQKARFQHLSFPFFSGGILNKNIKLRRRRTETPVSYTHLTLPTICSV</sequence>
<evidence type="ECO:0000313" key="1">
    <source>
        <dbReference type="EMBL" id="VUF52988.1"/>
    </source>
</evidence>
<dbReference type="RefSeq" id="YP_009909638.1">
    <property type="nucleotide sequence ID" value="NC_049949.1"/>
</dbReference>
<reference evidence="2" key="1">
    <citation type="submission" date="2019-06" db="EMBL/GenBank/DDBJ databases">
        <authorList>
            <person name="Petit M.-A."/>
            <person name="Lossouarn J."/>
        </authorList>
    </citation>
    <scope>NUCLEOTIDE SEQUENCE [LARGE SCALE GENOMIC DNA]</scope>
</reference>
<name>A0A653FSV4_9CAUD</name>